<sequence>MSTFVLVPGMWIGAWAWRGVTAELRAAGHDVFPLTLTGVADRDHLPGADLETHVADIVRLIEVEDLRDVVLVGHSYGGFPVTVAAERIPGRLSRVVYVDSGPLPAGTTQLDQLDVAVTGPAVPPREWDPAADPQLLAGLDDAALELLRTRATPHPAASVTAPLPRTGAGLAVPLTLVTCALPAEQVAQMIAAGHPWFAELTDATVVAVPTGHWPMLSEPVALARALAGQPGS</sequence>
<dbReference type="InterPro" id="IPR052897">
    <property type="entry name" value="Sec-Metab_Biosynth_Hydrolase"/>
</dbReference>
<evidence type="ECO:0000313" key="2">
    <source>
        <dbReference type="EMBL" id="GIJ05077.1"/>
    </source>
</evidence>
<keyword evidence="3" id="KW-1185">Reference proteome</keyword>
<proteinExistence type="predicted"/>
<accession>A0A8J3YBY6</accession>
<dbReference type="Gene3D" id="3.40.50.1820">
    <property type="entry name" value="alpha/beta hydrolase"/>
    <property type="match status" value="1"/>
</dbReference>
<dbReference type="Pfam" id="PF12697">
    <property type="entry name" value="Abhydrolase_6"/>
    <property type="match status" value="1"/>
</dbReference>
<dbReference type="PANTHER" id="PTHR37017">
    <property type="entry name" value="AB HYDROLASE-1 DOMAIN-CONTAINING PROTEIN-RELATED"/>
    <property type="match status" value="1"/>
</dbReference>
<dbReference type="SUPFAM" id="SSF53474">
    <property type="entry name" value="alpha/beta-Hydrolases"/>
    <property type="match status" value="1"/>
</dbReference>
<feature type="domain" description="AB hydrolase-1" evidence="1">
    <location>
        <begin position="4"/>
        <end position="225"/>
    </location>
</feature>
<dbReference type="PANTHER" id="PTHR37017:SF11">
    <property type="entry name" value="ESTERASE_LIPASE_THIOESTERASE DOMAIN-CONTAINING PROTEIN"/>
    <property type="match status" value="1"/>
</dbReference>
<dbReference type="InterPro" id="IPR029058">
    <property type="entry name" value="AB_hydrolase_fold"/>
</dbReference>
<dbReference type="EMBL" id="BOOY01000031">
    <property type="protein sequence ID" value="GIJ05077.1"/>
    <property type="molecule type" value="Genomic_DNA"/>
</dbReference>
<gene>
    <name evidence="2" type="ORF">Sya03_44290</name>
</gene>
<dbReference type="InterPro" id="IPR000073">
    <property type="entry name" value="AB_hydrolase_1"/>
</dbReference>
<reference evidence="2" key="1">
    <citation type="submission" date="2021-01" db="EMBL/GenBank/DDBJ databases">
        <title>Whole genome shotgun sequence of Spirilliplanes yamanashiensis NBRC 15828.</title>
        <authorList>
            <person name="Komaki H."/>
            <person name="Tamura T."/>
        </authorList>
    </citation>
    <scope>NUCLEOTIDE SEQUENCE</scope>
    <source>
        <strain evidence="2">NBRC 15828</strain>
    </source>
</reference>
<dbReference type="GO" id="GO:0003824">
    <property type="term" value="F:catalytic activity"/>
    <property type="evidence" value="ECO:0007669"/>
    <property type="project" value="UniProtKB-ARBA"/>
</dbReference>
<dbReference type="AlphaFoldDB" id="A0A8J3YBY6"/>
<name>A0A8J3YBY6_9ACTN</name>
<evidence type="ECO:0000313" key="3">
    <source>
        <dbReference type="Proteomes" id="UP000652013"/>
    </source>
</evidence>
<protein>
    <recommendedName>
        <fullName evidence="1">AB hydrolase-1 domain-containing protein</fullName>
    </recommendedName>
</protein>
<dbReference type="RefSeq" id="WP_203940299.1">
    <property type="nucleotide sequence ID" value="NZ_BAAAGJ010000011.1"/>
</dbReference>
<evidence type="ECO:0000259" key="1">
    <source>
        <dbReference type="Pfam" id="PF12697"/>
    </source>
</evidence>
<dbReference type="Proteomes" id="UP000652013">
    <property type="component" value="Unassembled WGS sequence"/>
</dbReference>
<comment type="caution">
    <text evidence="2">The sequence shown here is derived from an EMBL/GenBank/DDBJ whole genome shotgun (WGS) entry which is preliminary data.</text>
</comment>
<organism evidence="2 3">
    <name type="scientific">Spirilliplanes yamanashiensis</name>
    <dbReference type="NCBI Taxonomy" id="42233"/>
    <lineage>
        <taxon>Bacteria</taxon>
        <taxon>Bacillati</taxon>
        <taxon>Actinomycetota</taxon>
        <taxon>Actinomycetes</taxon>
        <taxon>Micromonosporales</taxon>
        <taxon>Micromonosporaceae</taxon>
        <taxon>Spirilliplanes</taxon>
    </lineage>
</organism>